<name>A0A1V2LCH2_CYBFA</name>
<comment type="catalytic activity">
    <reaction evidence="1">
        <text>3-hydroxy-2-methylpropanoyl-CoA + H2O = 3-hydroxy-2-methylpropanoate + CoA + H(+)</text>
        <dbReference type="Rhea" id="RHEA:20888"/>
        <dbReference type="ChEBI" id="CHEBI:11805"/>
        <dbReference type="ChEBI" id="CHEBI:15377"/>
        <dbReference type="ChEBI" id="CHEBI:15378"/>
        <dbReference type="ChEBI" id="CHEBI:57287"/>
        <dbReference type="ChEBI" id="CHEBI:57340"/>
        <dbReference type="EC" id="3.1.2.4"/>
    </reaction>
</comment>
<dbReference type="OMA" id="EVFTMEY"/>
<dbReference type="PANTHER" id="PTHR43176">
    <property type="entry name" value="3-HYDROXYISOBUTYRYL-COA HYDROLASE-RELATED"/>
    <property type="match status" value="1"/>
</dbReference>
<dbReference type="Pfam" id="PF16113">
    <property type="entry name" value="ECH_2"/>
    <property type="match status" value="1"/>
</dbReference>
<dbReference type="InterPro" id="IPR032259">
    <property type="entry name" value="HIBYL-CoA-H"/>
</dbReference>
<dbReference type="Gene3D" id="3.90.226.10">
    <property type="entry name" value="2-enoyl-CoA Hydratase, Chain A, domain 1"/>
    <property type="match status" value="1"/>
</dbReference>
<sequence>MLAHTSTRAAVVRQIRLAPVFRMASSSASAAAPTIEEDDVLFANINAAKVITLNRPKKLNSLNYSMLEKLYPRLQEYVKSDVTDVIIQKSNGRAFCAGGDVTSCVEANLKGQWQDSITFFQKEYSLNYLYATYPKPIVSLMDGITMGGGVGLSVHTPFRIATENTRWAMPEMDIGFSPDVGATFALNKIVSPSFGWYLALTGESIFGADAYFAGIATHYVPSFRLPELIKAISGASLKNGDAFQIINNVISEFTEPLPANYEFKYSPQQLQLLEKVFHPTSTVESIFEALEADGTEFASKTLATLKTKSPISLKVALKLLQRGSVSSIHEALTNELHAAKKFMQDSDFNEGVSSKLIRKSKEVPNWKYKTPAEVAVKELIPFFKPDPALQLDKLFGVTFTDYPHNFGLPKESELKAFIHGEDGKNAPGTVTRSDVIDHFSNLEQYKHKSGLKKYLNHFLNSRGSQVKL</sequence>
<evidence type="ECO:0000259" key="4">
    <source>
        <dbReference type="Pfam" id="PF16113"/>
    </source>
</evidence>
<dbReference type="InterPro" id="IPR029045">
    <property type="entry name" value="ClpP/crotonase-like_dom_sf"/>
</dbReference>
<dbReference type="PROSITE" id="PS00166">
    <property type="entry name" value="ENOYL_COA_HYDRATASE"/>
    <property type="match status" value="1"/>
</dbReference>
<comment type="caution">
    <text evidence="5">The sequence shown here is derived from an EMBL/GenBank/DDBJ whole genome shotgun (WGS) entry which is preliminary data.</text>
</comment>
<proteinExistence type="predicted"/>
<evidence type="ECO:0000313" key="6">
    <source>
        <dbReference type="Proteomes" id="UP000189513"/>
    </source>
</evidence>
<dbReference type="AlphaFoldDB" id="A0A1V2LCH2"/>
<dbReference type="GO" id="GO:0003860">
    <property type="term" value="F:3-hydroxyisobutyryl-CoA hydrolase activity"/>
    <property type="evidence" value="ECO:0007669"/>
    <property type="project" value="UniProtKB-EC"/>
</dbReference>
<gene>
    <name evidence="5" type="ORF">BON22_0272</name>
</gene>
<keyword evidence="3 5" id="KW-0378">Hydrolase</keyword>
<dbReference type="GO" id="GO:0005739">
    <property type="term" value="C:mitochondrion"/>
    <property type="evidence" value="ECO:0007669"/>
    <property type="project" value="TreeGrafter"/>
</dbReference>
<dbReference type="InterPro" id="IPR018376">
    <property type="entry name" value="Enoyl-CoA_hyd/isom_CS"/>
</dbReference>
<accession>A0A1V2LCH2</accession>
<evidence type="ECO:0000313" key="5">
    <source>
        <dbReference type="EMBL" id="ONH69454.1"/>
    </source>
</evidence>
<dbReference type="Proteomes" id="UP000189513">
    <property type="component" value="Unassembled WGS sequence"/>
</dbReference>
<organism evidence="5 6">
    <name type="scientific">Cyberlindnera fabianii</name>
    <name type="common">Yeast</name>
    <name type="synonym">Hansenula fabianii</name>
    <dbReference type="NCBI Taxonomy" id="36022"/>
    <lineage>
        <taxon>Eukaryota</taxon>
        <taxon>Fungi</taxon>
        <taxon>Dikarya</taxon>
        <taxon>Ascomycota</taxon>
        <taxon>Saccharomycotina</taxon>
        <taxon>Saccharomycetes</taxon>
        <taxon>Phaffomycetales</taxon>
        <taxon>Phaffomycetaceae</taxon>
        <taxon>Cyberlindnera</taxon>
    </lineage>
</organism>
<dbReference type="NCBIfam" id="NF004127">
    <property type="entry name" value="PRK05617.1"/>
    <property type="match status" value="1"/>
</dbReference>
<dbReference type="GO" id="GO:0006574">
    <property type="term" value="P:L-valine catabolic process"/>
    <property type="evidence" value="ECO:0007669"/>
    <property type="project" value="TreeGrafter"/>
</dbReference>
<dbReference type="EC" id="3.1.2.4" evidence="2"/>
<dbReference type="EMBL" id="MPUK01000001">
    <property type="protein sequence ID" value="ONH69454.1"/>
    <property type="molecule type" value="Genomic_DNA"/>
</dbReference>
<evidence type="ECO:0000256" key="3">
    <source>
        <dbReference type="ARBA" id="ARBA00022801"/>
    </source>
</evidence>
<dbReference type="STRING" id="36022.A0A1V2LCH2"/>
<dbReference type="CDD" id="cd06558">
    <property type="entry name" value="crotonase-like"/>
    <property type="match status" value="1"/>
</dbReference>
<evidence type="ECO:0000256" key="1">
    <source>
        <dbReference type="ARBA" id="ARBA00001709"/>
    </source>
</evidence>
<reference evidence="6" key="1">
    <citation type="journal article" date="2017" name="Genome Announc.">
        <title>Genome sequences of Cyberlindnera fabianii 65, Pichia kudriavzevii 129, and Saccharomyces cerevisiae 131 isolated from fermented masau fruits in Zimbabwe.</title>
        <authorList>
            <person name="van Rijswijck I.M.H."/>
            <person name="Derks M.F.L."/>
            <person name="Abee T."/>
            <person name="de Ridder D."/>
            <person name="Smid E.J."/>
        </authorList>
    </citation>
    <scope>NUCLEOTIDE SEQUENCE [LARGE SCALE GENOMIC DNA]</scope>
    <source>
        <strain evidence="6">65</strain>
    </source>
</reference>
<dbReference type="FunFam" id="3.90.226.10:FF:000080">
    <property type="entry name" value="3-hydroxyisobutyryl-CoA hydrolase, mitochondrial"/>
    <property type="match status" value="1"/>
</dbReference>
<dbReference type="InterPro" id="IPR045004">
    <property type="entry name" value="ECH_dom"/>
</dbReference>
<evidence type="ECO:0000256" key="2">
    <source>
        <dbReference type="ARBA" id="ARBA00011915"/>
    </source>
</evidence>
<dbReference type="VEuPathDB" id="FungiDB:BON22_0272"/>
<dbReference type="PANTHER" id="PTHR43176:SF3">
    <property type="entry name" value="3-HYDROXYISOBUTYRYL-COA HYDROLASE, MITOCHONDRIAL"/>
    <property type="match status" value="1"/>
</dbReference>
<dbReference type="SUPFAM" id="SSF52096">
    <property type="entry name" value="ClpP/crotonase"/>
    <property type="match status" value="1"/>
</dbReference>
<protein>
    <recommendedName>
        <fullName evidence="2">3-hydroxyisobutyryl-CoA hydrolase</fullName>
        <ecNumber evidence="2">3.1.2.4</ecNumber>
    </recommendedName>
</protein>
<keyword evidence="6" id="KW-1185">Reference proteome</keyword>
<feature type="domain" description="Enoyl-CoA hydratase/isomerase" evidence="4">
    <location>
        <begin position="49"/>
        <end position="381"/>
    </location>
</feature>